<dbReference type="Gene3D" id="1.10.540.10">
    <property type="entry name" value="Acyl-CoA dehydrogenase/oxidase, N-terminal domain"/>
    <property type="match status" value="1"/>
</dbReference>
<sequence>MNTHNRSSAILTEALLRSLTDEFAATAARHDADASFPFENFKRLTEHKLIALTVPTTLGGLGGGLVDSARLVSAVGAGEASTGLLIAMNCMMHYLLGRNPSPAYEEIANAALKGTGVLNALQAEPDLGSAVRGGLPGTVVSQQPDGSFRLNGRKAYATGSPIVGWWLTLIRTDEDHPRIGTVLVPANSPGLEIVPTWNHAGLRATASHEIRFNDVHLPESASTGLLPAGSPELISRRAVIDVWSCILTASLYDGIAKAGRDWLLGFLRERTPSNLGAPLATVPRLQGVVGEIEALLLINRVLIDNAVRAADAAPVHDPVHAQMVKHIVTNNAVKALELALSISGNHGLDRANPLERHYRDALCGRVHAPQSDTILVNAGKASLFA</sequence>
<dbReference type="InterPro" id="IPR013786">
    <property type="entry name" value="AcylCoA_DH/ox_N"/>
</dbReference>
<keyword evidence="7" id="KW-1185">Reference proteome</keyword>
<evidence type="ECO:0000259" key="3">
    <source>
        <dbReference type="Pfam" id="PF02770"/>
    </source>
</evidence>
<accession>A0A444LM11</accession>
<evidence type="ECO:0000256" key="1">
    <source>
        <dbReference type="ARBA" id="ARBA00022630"/>
    </source>
</evidence>
<keyword evidence="2" id="KW-0560">Oxidoreductase</keyword>
<dbReference type="PANTHER" id="PTHR43831:SF1">
    <property type="entry name" value="ISOBUTYRYL-COA DEHYDROGENASE, MITOCHONDRIAL"/>
    <property type="match status" value="1"/>
</dbReference>
<organism evidence="6 7">
    <name type="scientific">Neorhizobium lilium</name>
    <dbReference type="NCBI Taxonomy" id="2503024"/>
    <lineage>
        <taxon>Bacteria</taxon>
        <taxon>Pseudomonadati</taxon>
        <taxon>Pseudomonadota</taxon>
        <taxon>Alphaproteobacteria</taxon>
        <taxon>Hyphomicrobiales</taxon>
        <taxon>Rhizobiaceae</taxon>
        <taxon>Rhizobium/Agrobacterium group</taxon>
        <taxon>Neorhizobium</taxon>
    </lineage>
</organism>
<reference evidence="6 7" key="1">
    <citation type="submission" date="2019-01" db="EMBL/GenBank/DDBJ databases">
        <title>The draft genome of Rhizobium sp. 24NR.</title>
        <authorList>
            <person name="Liu L."/>
            <person name="Liang L."/>
            <person name="Shi S."/>
            <person name="Xu L."/>
            <person name="Wang X."/>
            <person name="Li L."/>
            <person name="Zhang X."/>
        </authorList>
    </citation>
    <scope>NUCLEOTIDE SEQUENCE [LARGE SCALE GENOMIC DNA]</scope>
    <source>
        <strain evidence="6 7">24NR</strain>
    </source>
</reference>
<dbReference type="GO" id="GO:0050660">
    <property type="term" value="F:flavin adenine dinucleotide binding"/>
    <property type="evidence" value="ECO:0007669"/>
    <property type="project" value="InterPro"/>
</dbReference>
<evidence type="ECO:0000313" key="7">
    <source>
        <dbReference type="Proteomes" id="UP000287687"/>
    </source>
</evidence>
<dbReference type="InterPro" id="IPR006091">
    <property type="entry name" value="Acyl-CoA_Oxase/DH_mid-dom"/>
</dbReference>
<feature type="domain" description="Acyl-CoA oxidase/dehydrogenase middle" evidence="3">
    <location>
        <begin position="123"/>
        <end position="215"/>
    </location>
</feature>
<dbReference type="InterPro" id="IPR037069">
    <property type="entry name" value="AcylCoA_DH/ox_N_sf"/>
</dbReference>
<dbReference type="CDD" id="cd00567">
    <property type="entry name" value="ACAD"/>
    <property type="match status" value="1"/>
</dbReference>
<evidence type="ECO:0000259" key="4">
    <source>
        <dbReference type="Pfam" id="PF02771"/>
    </source>
</evidence>
<dbReference type="SUPFAM" id="SSF47203">
    <property type="entry name" value="Acyl-CoA dehydrogenase C-terminal domain-like"/>
    <property type="match status" value="1"/>
</dbReference>
<dbReference type="EMBL" id="SBIP01000001">
    <property type="protein sequence ID" value="RWX81312.1"/>
    <property type="molecule type" value="Genomic_DNA"/>
</dbReference>
<dbReference type="Pfam" id="PF02770">
    <property type="entry name" value="Acyl-CoA_dh_M"/>
    <property type="match status" value="1"/>
</dbReference>
<dbReference type="Pfam" id="PF02771">
    <property type="entry name" value="Acyl-CoA_dh_N"/>
    <property type="match status" value="1"/>
</dbReference>
<evidence type="ECO:0000313" key="6">
    <source>
        <dbReference type="EMBL" id="RWX81312.1"/>
    </source>
</evidence>
<dbReference type="GO" id="GO:0016627">
    <property type="term" value="F:oxidoreductase activity, acting on the CH-CH group of donors"/>
    <property type="evidence" value="ECO:0007669"/>
    <property type="project" value="InterPro"/>
</dbReference>
<proteinExistence type="predicted"/>
<name>A0A444LM11_9HYPH</name>
<keyword evidence="1" id="KW-0285">Flavoprotein</keyword>
<dbReference type="InterPro" id="IPR009100">
    <property type="entry name" value="AcylCoA_DH/oxidase_NM_dom_sf"/>
</dbReference>
<dbReference type="SUPFAM" id="SSF56645">
    <property type="entry name" value="Acyl-CoA dehydrogenase NM domain-like"/>
    <property type="match status" value="1"/>
</dbReference>
<dbReference type="InterPro" id="IPR013107">
    <property type="entry name" value="Acyl-CoA_DH_C"/>
</dbReference>
<comment type="caution">
    <text evidence="6">The sequence shown here is derived from an EMBL/GenBank/DDBJ whole genome shotgun (WGS) entry which is preliminary data.</text>
</comment>
<dbReference type="OrthoDB" id="2986495at2"/>
<dbReference type="PIRSF" id="PIRSF016578">
    <property type="entry name" value="HsaA"/>
    <property type="match status" value="1"/>
</dbReference>
<dbReference type="Gene3D" id="2.40.110.10">
    <property type="entry name" value="Butyryl-CoA Dehydrogenase, subunit A, domain 2"/>
    <property type="match status" value="1"/>
</dbReference>
<dbReference type="InterPro" id="IPR052547">
    <property type="entry name" value="Mito_Isobutyryl-CoADH"/>
</dbReference>
<dbReference type="Proteomes" id="UP000287687">
    <property type="component" value="Unassembled WGS sequence"/>
</dbReference>
<dbReference type="InterPro" id="IPR036250">
    <property type="entry name" value="AcylCo_DH-like_C"/>
</dbReference>
<evidence type="ECO:0000259" key="5">
    <source>
        <dbReference type="Pfam" id="PF08028"/>
    </source>
</evidence>
<dbReference type="RefSeq" id="WP_128441137.1">
    <property type="nucleotide sequence ID" value="NZ_SBIP01000001.1"/>
</dbReference>
<protein>
    <submittedName>
        <fullName evidence="6">Acyl-CoA dehydrogenase</fullName>
    </submittedName>
</protein>
<dbReference type="Pfam" id="PF08028">
    <property type="entry name" value="Acyl-CoA_dh_2"/>
    <property type="match status" value="1"/>
</dbReference>
<feature type="domain" description="Acyl-CoA dehydrogenase C-terminal" evidence="5">
    <location>
        <begin position="254"/>
        <end position="368"/>
    </location>
</feature>
<evidence type="ECO:0000256" key="2">
    <source>
        <dbReference type="ARBA" id="ARBA00023002"/>
    </source>
</evidence>
<feature type="domain" description="Acyl-CoA dehydrogenase/oxidase N-terminal" evidence="4">
    <location>
        <begin position="17"/>
        <end position="95"/>
    </location>
</feature>
<gene>
    <name evidence="6" type="ORF">EPK99_03085</name>
</gene>
<dbReference type="AlphaFoldDB" id="A0A444LM11"/>
<dbReference type="PANTHER" id="PTHR43831">
    <property type="entry name" value="ISOBUTYRYL-COA DEHYDROGENASE"/>
    <property type="match status" value="1"/>
</dbReference>
<dbReference type="Gene3D" id="1.20.140.10">
    <property type="entry name" value="Butyryl-CoA Dehydrogenase, subunit A, domain 3"/>
    <property type="match status" value="1"/>
</dbReference>
<dbReference type="InterPro" id="IPR046373">
    <property type="entry name" value="Acyl-CoA_Oxase/DH_mid-dom_sf"/>
</dbReference>